<organism evidence="1 2">
    <name type="scientific">Auriscalpium vulgare</name>
    <dbReference type="NCBI Taxonomy" id="40419"/>
    <lineage>
        <taxon>Eukaryota</taxon>
        <taxon>Fungi</taxon>
        <taxon>Dikarya</taxon>
        <taxon>Basidiomycota</taxon>
        <taxon>Agaricomycotina</taxon>
        <taxon>Agaricomycetes</taxon>
        <taxon>Russulales</taxon>
        <taxon>Auriscalpiaceae</taxon>
        <taxon>Auriscalpium</taxon>
    </lineage>
</organism>
<accession>A0ACB8RDJ6</accession>
<evidence type="ECO:0000313" key="2">
    <source>
        <dbReference type="Proteomes" id="UP000814033"/>
    </source>
</evidence>
<reference evidence="1" key="2">
    <citation type="journal article" date="2022" name="New Phytol.">
        <title>Evolutionary transition to the ectomycorrhizal habit in the genomes of a hyperdiverse lineage of mushroom-forming fungi.</title>
        <authorList>
            <person name="Looney B."/>
            <person name="Miyauchi S."/>
            <person name="Morin E."/>
            <person name="Drula E."/>
            <person name="Courty P.E."/>
            <person name="Kohler A."/>
            <person name="Kuo A."/>
            <person name="LaButti K."/>
            <person name="Pangilinan J."/>
            <person name="Lipzen A."/>
            <person name="Riley R."/>
            <person name="Andreopoulos W."/>
            <person name="He G."/>
            <person name="Johnson J."/>
            <person name="Nolan M."/>
            <person name="Tritt A."/>
            <person name="Barry K.W."/>
            <person name="Grigoriev I.V."/>
            <person name="Nagy L.G."/>
            <person name="Hibbett D."/>
            <person name="Henrissat B."/>
            <person name="Matheny P.B."/>
            <person name="Labbe J."/>
            <person name="Martin F.M."/>
        </authorList>
    </citation>
    <scope>NUCLEOTIDE SEQUENCE</scope>
    <source>
        <strain evidence="1">FP105234-sp</strain>
    </source>
</reference>
<name>A0ACB8RDJ6_9AGAM</name>
<evidence type="ECO:0000313" key="1">
    <source>
        <dbReference type="EMBL" id="KAI0042065.1"/>
    </source>
</evidence>
<keyword evidence="2" id="KW-1185">Reference proteome</keyword>
<proteinExistence type="predicted"/>
<sequence length="118" mass="12925">MLSLGQNSWQKAPRWLGRCAGAAVPIASPLALLLYTTFLSLPSHISLPKNHLTFGYERRVSCLWSRQAASCSAEAGYMARAATPVGPRGIRYRIPLLKQAACSIRTSSKNGARSRPRR</sequence>
<protein>
    <submittedName>
        <fullName evidence="1">Uncharacterized protein</fullName>
    </submittedName>
</protein>
<reference evidence="1" key="1">
    <citation type="submission" date="2021-02" db="EMBL/GenBank/DDBJ databases">
        <authorList>
            <consortium name="DOE Joint Genome Institute"/>
            <person name="Ahrendt S."/>
            <person name="Looney B.P."/>
            <person name="Miyauchi S."/>
            <person name="Morin E."/>
            <person name="Drula E."/>
            <person name="Courty P.E."/>
            <person name="Chicoki N."/>
            <person name="Fauchery L."/>
            <person name="Kohler A."/>
            <person name="Kuo A."/>
            <person name="Labutti K."/>
            <person name="Pangilinan J."/>
            <person name="Lipzen A."/>
            <person name="Riley R."/>
            <person name="Andreopoulos W."/>
            <person name="He G."/>
            <person name="Johnson J."/>
            <person name="Barry K.W."/>
            <person name="Grigoriev I.V."/>
            <person name="Nagy L."/>
            <person name="Hibbett D."/>
            <person name="Henrissat B."/>
            <person name="Matheny P.B."/>
            <person name="Labbe J."/>
            <person name="Martin F."/>
        </authorList>
    </citation>
    <scope>NUCLEOTIDE SEQUENCE</scope>
    <source>
        <strain evidence="1">FP105234-sp</strain>
    </source>
</reference>
<comment type="caution">
    <text evidence="1">The sequence shown here is derived from an EMBL/GenBank/DDBJ whole genome shotgun (WGS) entry which is preliminary data.</text>
</comment>
<gene>
    <name evidence="1" type="ORF">FA95DRAFT_618306</name>
</gene>
<dbReference type="Proteomes" id="UP000814033">
    <property type="component" value="Unassembled WGS sequence"/>
</dbReference>
<dbReference type="EMBL" id="MU276086">
    <property type="protein sequence ID" value="KAI0042065.1"/>
    <property type="molecule type" value="Genomic_DNA"/>
</dbReference>